<evidence type="ECO:0000256" key="5">
    <source>
        <dbReference type="ARBA" id="ARBA00022692"/>
    </source>
</evidence>
<evidence type="ECO:0000256" key="3">
    <source>
        <dbReference type="ARBA" id="ARBA00022448"/>
    </source>
</evidence>
<keyword evidence="5 8" id="KW-0812">Transmembrane</keyword>
<feature type="transmembrane region" description="Helical" evidence="8">
    <location>
        <begin position="12"/>
        <end position="33"/>
    </location>
</feature>
<dbReference type="PANTHER" id="PTHR34975">
    <property type="entry name" value="SPORE GERMINATION PROTEIN A2"/>
    <property type="match status" value="1"/>
</dbReference>
<feature type="transmembrane region" description="Helical" evidence="8">
    <location>
        <begin position="39"/>
        <end position="58"/>
    </location>
</feature>
<comment type="caution">
    <text evidence="9">The sequence shown here is derived from an EMBL/GenBank/DDBJ whole genome shotgun (WGS) entry which is preliminary data.</text>
</comment>
<dbReference type="AlphaFoldDB" id="A0A2N5H7B1"/>
<keyword evidence="6 8" id="KW-1133">Transmembrane helix</keyword>
<dbReference type="Pfam" id="PF03845">
    <property type="entry name" value="Spore_permease"/>
    <property type="match status" value="1"/>
</dbReference>
<evidence type="ECO:0000256" key="6">
    <source>
        <dbReference type="ARBA" id="ARBA00022989"/>
    </source>
</evidence>
<dbReference type="EMBL" id="PGVE01000098">
    <property type="protein sequence ID" value="PLS01390.1"/>
    <property type="molecule type" value="Genomic_DNA"/>
</dbReference>
<dbReference type="OrthoDB" id="2663238at2"/>
<keyword evidence="4" id="KW-0309">Germination</keyword>
<evidence type="ECO:0000256" key="8">
    <source>
        <dbReference type="SAM" id="Phobius"/>
    </source>
</evidence>
<dbReference type="NCBIfam" id="TIGR00912">
    <property type="entry name" value="2A0309"/>
    <property type="match status" value="1"/>
</dbReference>
<evidence type="ECO:0000256" key="1">
    <source>
        <dbReference type="ARBA" id="ARBA00004141"/>
    </source>
</evidence>
<dbReference type="Proteomes" id="UP000234950">
    <property type="component" value="Unassembled WGS sequence"/>
</dbReference>
<dbReference type="InterPro" id="IPR004761">
    <property type="entry name" value="Spore_GerAB"/>
</dbReference>
<dbReference type="RefSeq" id="WP_101651747.1">
    <property type="nucleotide sequence ID" value="NZ_PGVE01000098.1"/>
</dbReference>
<feature type="transmembrane region" description="Helical" evidence="8">
    <location>
        <begin position="216"/>
        <end position="239"/>
    </location>
</feature>
<evidence type="ECO:0000256" key="7">
    <source>
        <dbReference type="ARBA" id="ARBA00023136"/>
    </source>
</evidence>
<protein>
    <submittedName>
        <fullName evidence="9">Uncharacterized protein</fullName>
    </submittedName>
</protein>
<feature type="transmembrane region" description="Helical" evidence="8">
    <location>
        <begin position="270"/>
        <end position="291"/>
    </location>
</feature>
<evidence type="ECO:0000256" key="2">
    <source>
        <dbReference type="ARBA" id="ARBA00007998"/>
    </source>
</evidence>
<dbReference type="PANTHER" id="PTHR34975:SF2">
    <property type="entry name" value="SPORE GERMINATION PROTEIN A2"/>
    <property type="match status" value="1"/>
</dbReference>
<feature type="transmembrane region" description="Helical" evidence="8">
    <location>
        <begin position="144"/>
        <end position="163"/>
    </location>
</feature>
<reference evidence="9 10" key="1">
    <citation type="submission" date="2017-11" db="EMBL/GenBank/DDBJ databases">
        <title>Comparitive Functional Genomics of Dry Heat Resistant strains isolated from the Viking Spacecraft.</title>
        <authorList>
            <person name="Seuylemezian A."/>
            <person name="Cooper K."/>
            <person name="Vaishampayan P."/>
        </authorList>
    </citation>
    <scope>NUCLEOTIDE SEQUENCE [LARGE SCALE GENOMIC DNA]</scope>
    <source>
        <strain evidence="9 10">V32-6</strain>
    </source>
</reference>
<organism evidence="9 10">
    <name type="scientific">Neobacillus cucumis</name>
    <dbReference type="NCBI Taxonomy" id="1740721"/>
    <lineage>
        <taxon>Bacteria</taxon>
        <taxon>Bacillati</taxon>
        <taxon>Bacillota</taxon>
        <taxon>Bacilli</taxon>
        <taxon>Bacillales</taxon>
        <taxon>Bacillaceae</taxon>
        <taxon>Neobacillus</taxon>
    </lineage>
</organism>
<dbReference type="GO" id="GO:0016020">
    <property type="term" value="C:membrane"/>
    <property type="evidence" value="ECO:0007669"/>
    <property type="project" value="UniProtKB-SubCell"/>
</dbReference>
<feature type="transmembrane region" description="Helical" evidence="8">
    <location>
        <begin position="79"/>
        <end position="98"/>
    </location>
</feature>
<keyword evidence="10" id="KW-1185">Reference proteome</keyword>
<feature type="transmembrane region" description="Helical" evidence="8">
    <location>
        <begin position="118"/>
        <end position="137"/>
    </location>
</feature>
<evidence type="ECO:0000313" key="9">
    <source>
        <dbReference type="EMBL" id="PLS01390.1"/>
    </source>
</evidence>
<sequence length="372" mass="42924">MKTEGISQSQITLFLILFFYSTFVGFSSVQLVKMTQYDSLIVICIGGLSGVIQALISIKLAKRRPNEFIVSYGKEIFPYWIHLLLMGTMFFFCLHGSAFILREYEDFITQVYLPETPIWAIGIIFGLAVAIVSRLGILTIFRSAQGLFFITISVILLNTFFVGKELRWERSIAFITNHNFHGILQGSYFISPFFCEVGLFIFIFPYFMEKEKTLKSIFIALFFNVSLIILYIAFLLLLFGPNLTAHLSFPILEMVRFIRIADFIENLDPLLIAVWSTMVYIKISFFFYLAVQILAQLLKLNDYRPLTFSLAAVVVSMSITLAENFANLVDVYEHSWPTFAYCVEMIPFLYLLMDTIKKYVKKKSMNEIQKNT</sequence>
<feature type="transmembrane region" description="Helical" evidence="8">
    <location>
        <begin position="334"/>
        <end position="353"/>
    </location>
</feature>
<comment type="similarity">
    <text evidence="2">Belongs to the amino acid-polyamine-organocation (APC) superfamily. Spore germination protein (SGP) (TC 2.A.3.9) family.</text>
</comment>
<feature type="transmembrane region" description="Helical" evidence="8">
    <location>
        <begin position="183"/>
        <end position="204"/>
    </location>
</feature>
<accession>A0A2N5H7B1</accession>
<keyword evidence="3" id="KW-0813">Transport</keyword>
<gene>
    <name evidence="9" type="ORF">CVD27_25500</name>
</gene>
<evidence type="ECO:0000313" key="10">
    <source>
        <dbReference type="Proteomes" id="UP000234950"/>
    </source>
</evidence>
<name>A0A2N5H7B1_9BACI</name>
<feature type="transmembrane region" description="Helical" evidence="8">
    <location>
        <begin position="303"/>
        <end position="322"/>
    </location>
</feature>
<comment type="subcellular location">
    <subcellularLocation>
        <location evidence="1">Membrane</location>
        <topology evidence="1">Multi-pass membrane protein</topology>
    </subcellularLocation>
</comment>
<evidence type="ECO:0000256" key="4">
    <source>
        <dbReference type="ARBA" id="ARBA00022544"/>
    </source>
</evidence>
<proteinExistence type="inferred from homology"/>
<keyword evidence="7 8" id="KW-0472">Membrane</keyword>
<dbReference type="GO" id="GO:0009847">
    <property type="term" value="P:spore germination"/>
    <property type="evidence" value="ECO:0007669"/>
    <property type="project" value="InterPro"/>
</dbReference>